<dbReference type="Proteomes" id="UP000235371">
    <property type="component" value="Unassembled WGS sequence"/>
</dbReference>
<accession>A0A2J6SQB5</accession>
<keyword evidence="3" id="KW-1185">Reference proteome</keyword>
<sequence length="268" mass="31037">MDLLTHSLDAVGNLSLEATKRTSSKDAVILQVEEVQPAQGFLDLPREIRDHILCLMLLVEGNLYPSRERAGISEYLGLLRTNHQVYSEAVEILYGRNTFQIRSAPAQEAPTLLNLLCSQRRDGFRQSPKGVIVDYNRVCLARHNLRRLYIPSHNIAFEQLKHLFSLLKHFPNLEDLRVVYSGVSWMKDMDVAFYCRLLRDRCPWIRNFVLLRRISYAEAEDISWMVGERPYSNWSIDTSDKSLKHMWRNQNGVLRQAAVVKAPQNLLE</sequence>
<feature type="domain" description="DUF7730" evidence="1">
    <location>
        <begin position="73"/>
        <end position="126"/>
    </location>
</feature>
<dbReference type="PANTHER" id="PTHR42085:SF1">
    <property type="entry name" value="F-BOX DOMAIN-CONTAINING PROTEIN"/>
    <property type="match status" value="1"/>
</dbReference>
<dbReference type="InterPro" id="IPR038883">
    <property type="entry name" value="AN11006-like"/>
</dbReference>
<evidence type="ECO:0000259" key="1">
    <source>
        <dbReference type="Pfam" id="PF24864"/>
    </source>
</evidence>
<dbReference type="InterPro" id="IPR056632">
    <property type="entry name" value="DUF7730"/>
</dbReference>
<reference evidence="2 3" key="1">
    <citation type="submission" date="2016-04" db="EMBL/GenBank/DDBJ databases">
        <title>A degradative enzymes factory behind the ericoid mycorrhizal symbiosis.</title>
        <authorList>
            <consortium name="DOE Joint Genome Institute"/>
            <person name="Martino E."/>
            <person name="Morin E."/>
            <person name="Grelet G."/>
            <person name="Kuo A."/>
            <person name="Kohler A."/>
            <person name="Daghino S."/>
            <person name="Barry K."/>
            <person name="Choi C."/>
            <person name="Cichocki N."/>
            <person name="Clum A."/>
            <person name="Copeland A."/>
            <person name="Hainaut M."/>
            <person name="Haridas S."/>
            <person name="Labutti K."/>
            <person name="Lindquist E."/>
            <person name="Lipzen A."/>
            <person name="Khouja H.-R."/>
            <person name="Murat C."/>
            <person name="Ohm R."/>
            <person name="Olson A."/>
            <person name="Spatafora J."/>
            <person name="Veneault-Fourrey C."/>
            <person name="Henrissat B."/>
            <person name="Grigoriev I."/>
            <person name="Martin F."/>
            <person name="Perotto S."/>
        </authorList>
    </citation>
    <scope>NUCLEOTIDE SEQUENCE [LARGE SCALE GENOMIC DNA]</scope>
    <source>
        <strain evidence="2 3">E</strain>
    </source>
</reference>
<dbReference type="STRING" id="1095630.A0A2J6SQB5"/>
<evidence type="ECO:0000313" key="2">
    <source>
        <dbReference type="EMBL" id="PMD52964.1"/>
    </source>
</evidence>
<organism evidence="2 3">
    <name type="scientific">Hyaloscypha bicolor E</name>
    <dbReference type="NCBI Taxonomy" id="1095630"/>
    <lineage>
        <taxon>Eukaryota</taxon>
        <taxon>Fungi</taxon>
        <taxon>Dikarya</taxon>
        <taxon>Ascomycota</taxon>
        <taxon>Pezizomycotina</taxon>
        <taxon>Leotiomycetes</taxon>
        <taxon>Helotiales</taxon>
        <taxon>Hyaloscyphaceae</taxon>
        <taxon>Hyaloscypha</taxon>
        <taxon>Hyaloscypha bicolor</taxon>
    </lineage>
</organism>
<dbReference type="PANTHER" id="PTHR42085">
    <property type="entry name" value="F-BOX DOMAIN-CONTAINING PROTEIN"/>
    <property type="match status" value="1"/>
</dbReference>
<dbReference type="InParanoid" id="A0A2J6SQB5"/>
<name>A0A2J6SQB5_9HELO</name>
<dbReference type="Pfam" id="PF24864">
    <property type="entry name" value="DUF7730"/>
    <property type="match status" value="1"/>
</dbReference>
<dbReference type="RefSeq" id="XP_024729868.1">
    <property type="nucleotide sequence ID" value="XM_024870965.1"/>
</dbReference>
<dbReference type="GeneID" id="36579047"/>
<gene>
    <name evidence="2" type="ORF">K444DRAFT_194973</name>
</gene>
<evidence type="ECO:0000313" key="3">
    <source>
        <dbReference type="Proteomes" id="UP000235371"/>
    </source>
</evidence>
<proteinExistence type="predicted"/>
<dbReference type="AlphaFoldDB" id="A0A2J6SQB5"/>
<protein>
    <recommendedName>
        <fullName evidence="1">DUF7730 domain-containing protein</fullName>
    </recommendedName>
</protein>
<dbReference type="OrthoDB" id="2951834at2759"/>
<dbReference type="EMBL" id="KZ613895">
    <property type="protein sequence ID" value="PMD52964.1"/>
    <property type="molecule type" value="Genomic_DNA"/>
</dbReference>